<name>A0A2T2WCK0_9FIRM</name>
<dbReference type="InterPro" id="IPR014710">
    <property type="entry name" value="RmlC-like_jellyroll"/>
</dbReference>
<accession>A0A2T2WCK0</accession>
<dbReference type="InterPro" id="IPR011051">
    <property type="entry name" value="RmlC_Cupin_sf"/>
</dbReference>
<dbReference type="InterPro" id="IPR024203">
    <property type="entry name" value="Deoxy-glucuronate_isom_IolB"/>
</dbReference>
<dbReference type="GO" id="GO:0019310">
    <property type="term" value="P:inositol catabolic process"/>
    <property type="evidence" value="ECO:0007669"/>
    <property type="project" value="InterPro"/>
</dbReference>
<comment type="caution">
    <text evidence="2">The sequence shown here is derived from an EMBL/GenBank/DDBJ whole genome shotgun (WGS) entry which is preliminary data.</text>
</comment>
<dbReference type="AlphaFoldDB" id="A0A2T2WCK0"/>
<dbReference type="GO" id="GO:0008880">
    <property type="term" value="F:glucuronate isomerase activity"/>
    <property type="evidence" value="ECO:0007669"/>
    <property type="project" value="InterPro"/>
</dbReference>
<dbReference type="PANTHER" id="PTHR39193">
    <property type="entry name" value="5-DEOXY-GLUCURONATE ISOMERASE"/>
    <property type="match status" value="1"/>
</dbReference>
<gene>
    <name evidence="2" type="ORF">C7B45_17360</name>
</gene>
<dbReference type="Proteomes" id="UP000241848">
    <property type="component" value="Unassembled WGS sequence"/>
</dbReference>
<dbReference type="SUPFAM" id="SSF51182">
    <property type="entry name" value="RmlC-like cupins"/>
    <property type="match status" value="1"/>
</dbReference>
<dbReference type="PANTHER" id="PTHR39193:SF1">
    <property type="entry name" value="5-DEOXY-GLUCURONATE ISOMERASE"/>
    <property type="match status" value="1"/>
</dbReference>
<protein>
    <submittedName>
        <fullName evidence="2">5-deoxy-glucuronate isomerase</fullName>
    </submittedName>
</protein>
<organism evidence="2 3">
    <name type="scientific">Sulfobacillus acidophilus</name>
    <dbReference type="NCBI Taxonomy" id="53633"/>
    <lineage>
        <taxon>Bacteria</taxon>
        <taxon>Bacillati</taxon>
        <taxon>Bacillota</taxon>
        <taxon>Clostridia</taxon>
        <taxon>Eubacteriales</taxon>
        <taxon>Clostridiales Family XVII. Incertae Sedis</taxon>
        <taxon>Sulfobacillus</taxon>
    </lineage>
</organism>
<dbReference type="Pfam" id="PF04962">
    <property type="entry name" value="KduI"/>
    <property type="match status" value="1"/>
</dbReference>
<keyword evidence="1 2" id="KW-0413">Isomerase</keyword>
<dbReference type="InterPro" id="IPR021120">
    <property type="entry name" value="KduI/IolB_isomerase"/>
</dbReference>
<evidence type="ECO:0000313" key="3">
    <source>
        <dbReference type="Proteomes" id="UP000241848"/>
    </source>
</evidence>
<dbReference type="PIRSF" id="PIRSF036628">
    <property type="entry name" value="IolB"/>
    <property type="match status" value="1"/>
</dbReference>
<dbReference type="EMBL" id="PXYV01000106">
    <property type="protein sequence ID" value="PSR19959.1"/>
    <property type="molecule type" value="Genomic_DNA"/>
</dbReference>
<sequence length="265" mass="29288">MLLIKAQPYHGYHPVVQSSNGTLKLLTLALLKLNPGETYQGDTEGNEQVFVLLQGQFDLSVGTHTFGGQRTDVFSDRATAVYLPPHATYEVRNNGSNTMEAAIAGTPAEGAFAPFLVKPGEVQVRRVGQGNWARTVQDIVVGNVTDSVSRIVVGETINDAGNWSGYPPHKHDDYIPGVEADMEELYHFRVAPPQGFATQLHYRKDPAESSAYVVHDGDTFMIPHGYHPVVAAAGYQLYYLWMMAGEQDRVLMPHEDPDHVWVKQV</sequence>
<evidence type="ECO:0000313" key="2">
    <source>
        <dbReference type="EMBL" id="PSR19959.1"/>
    </source>
</evidence>
<reference evidence="2 3" key="1">
    <citation type="journal article" date="2014" name="BMC Genomics">
        <title>Comparison of environmental and isolate Sulfobacillus genomes reveals diverse carbon, sulfur, nitrogen, and hydrogen metabolisms.</title>
        <authorList>
            <person name="Justice N.B."/>
            <person name="Norman A."/>
            <person name="Brown C.T."/>
            <person name="Singh A."/>
            <person name="Thomas B.C."/>
            <person name="Banfield J.F."/>
        </authorList>
    </citation>
    <scope>NUCLEOTIDE SEQUENCE [LARGE SCALE GENOMIC DNA]</scope>
    <source>
        <strain evidence="2">AMDSBA3</strain>
    </source>
</reference>
<evidence type="ECO:0000256" key="1">
    <source>
        <dbReference type="ARBA" id="ARBA00023235"/>
    </source>
</evidence>
<proteinExistence type="predicted"/>
<dbReference type="Gene3D" id="2.60.120.10">
    <property type="entry name" value="Jelly Rolls"/>
    <property type="match status" value="2"/>
</dbReference>